<dbReference type="InterPro" id="IPR003613">
    <property type="entry name" value="Ubox_domain"/>
</dbReference>
<dbReference type="EMBL" id="JALJOR010000001">
    <property type="protein sequence ID" value="KAK9830329.1"/>
    <property type="molecule type" value="Genomic_DNA"/>
</dbReference>
<dbReference type="InterPro" id="IPR052085">
    <property type="entry name" value="WD-SAM-U-box"/>
</dbReference>
<evidence type="ECO:0000313" key="4">
    <source>
        <dbReference type="Proteomes" id="UP001489004"/>
    </source>
</evidence>
<evidence type="ECO:0000313" key="3">
    <source>
        <dbReference type="EMBL" id="KAK9830329.1"/>
    </source>
</evidence>
<dbReference type="SUPFAM" id="SSF57850">
    <property type="entry name" value="RING/U-box"/>
    <property type="match status" value="1"/>
</dbReference>
<dbReference type="PANTHER" id="PTHR46573">
    <property type="entry name" value="WD REPEAT, SAM AND U-BOX DOMAIN-CONTAINING PROTEIN 1"/>
    <property type="match status" value="1"/>
</dbReference>
<dbReference type="Pfam" id="PF04564">
    <property type="entry name" value="U-box"/>
    <property type="match status" value="1"/>
</dbReference>
<dbReference type="PANTHER" id="PTHR46573:SF1">
    <property type="entry name" value="WD REPEAT, SAM AND U-BOX DOMAIN-CONTAINING PROTEIN 1"/>
    <property type="match status" value="1"/>
</dbReference>
<accession>A0AAW1R9K0</accession>
<dbReference type="Proteomes" id="UP001489004">
    <property type="component" value="Unassembled WGS sequence"/>
</dbReference>
<comment type="caution">
    <text evidence="3">The sequence shown here is derived from an EMBL/GenBank/DDBJ whole genome shotgun (WGS) entry which is preliminary data.</text>
</comment>
<gene>
    <name evidence="3" type="ORF">WJX72_011044</name>
</gene>
<name>A0AAW1R9K0_9CHLO</name>
<dbReference type="SMART" id="SM00504">
    <property type="entry name" value="Ubox"/>
    <property type="match status" value="1"/>
</dbReference>
<dbReference type="AlphaFoldDB" id="A0AAW1R9K0"/>
<protein>
    <recommendedName>
        <fullName evidence="2">U-box domain-containing protein</fullName>
    </recommendedName>
</protein>
<dbReference type="GO" id="GO:0004842">
    <property type="term" value="F:ubiquitin-protein transferase activity"/>
    <property type="evidence" value="ECO:0007669"/>
    <property type="project" value="InterPro"/>
</dbReference>
<dbReference type="InterPro" id="IPR013083">
    <property type="entry name" value="Znf_RING/FYVE/PHD"/>
</dbReference>
<dbReference type="GO" id="GO:0016567">
    <property type="term" value="P:protein ubiquitination"/>
    <property type="evidence" value="ECO:0007669"/>
    <property type="project" value="InterPro"/>
</dbReference>
<evidence type="ECO:0000259" key="2">
    <source>
        <dbReference type="SMART" id="SM00504"/>
    </source>
</evidence>
<dbReference type="CDD" id="cd16655">
    <property type="entry name" value="RING-Ubox_WDSUB1-like"/>
    <property type="match status" value="1"/>
</dbReference>
<sequence length="255" mass="27847">MFGSVFPVFLKLTAQPPSPLDEAQTDTLMALACGYLKAVLVGCGDNDTMARNAALNTFERIIFLSNQLNRLEDLRSMAPTLEGFDCHLRDILNCRARIVRRKQKEDKPAPAPIPKAAVEAAEAAMKALLEEEERGKAQQEAKKAEKARQKAKAKMKQAPALVQPMPAHIPQQSCGSGSALSAEDEDQINKLRDTVCCPITQVLFRDSVIAADGQTYERAAIVEWLDRHNTSPMLNGGLVIGSGCIWCKQVATVCL</sequence>
<evidence type="ECO:0000256" key="1">
    <source>
        <dbReference type="SAM" id="Coils"/>
    </source>
</evidence>
<dbReference type="Gene3D" id="3.30.40.10">
    <property type="entry name" value="Zinc/RING finger domain, C3HC4 (zinc finger)"/>
    <property type="match status" value="1"/>
</dbReference>
<feature type="domain" description="U-box" evidence="2">
    <location>
        <begin position="194"/>
        <end position="243"/>
    </location>
</feature>
<proteinExistence type="predicted"/>
<organism evidence="3 4">
    <name type="scientific">[Myrmecia] bisecta</name>
    <dbReference type="NCBI Taxonomy" id="41462"/>
    <lineage>
        <taxon>Eukaryota</taxon>
        <taxon>Viridiplantae</taxon>
        <taxon>Chlorophyta</taxon>
        <taxon>core chlorophytes</taxon>
        <taxon>Trebouxiophyceae</taxon>
        <taxon>Trebouxiales</taxon>
        <taxon>Trebouxiaceae</taxon>
        <taxon>Myrmecia</taxon>
    </lineage>
</organism>
<feature type="coiled-coil region" evidence="1">
    <location>
        <begin position="118"/>
        <end position="157"/>
    </location>
</feature>
<keyword evidence="1" id="KW-0175">Coiled coil</keyword>
<reference evidence="3 4" key="1">
    <citation type="journal article" date="2024" name="Nat. Commun.">
        <title>Phylogenomics reveals the evolutionary origins of lichenization in chlorophyte algae.</title>
        <authorList>
            <person name="Puginier C."/>
            <person name="Libourel C."/>
            <person name="Otte J."/>
            <person name="Skaloud P."/>
            <person name="Haon M."/>
            <person name="Grisel S."/>
            <person name="Petersen M."/>
            <person name="Berrin J.G."/>
            <person name="Delaux P.M."/>
            <person name="Dal Grande F."/>
            <person name="Keller J."/>
        </authorList>
    </citation>
    <scope>NUCLEOTIDE SEQUENCE [LARGE SCALE GENOMIC DNA]</scope>
    <source>
        <strain evidence="3 4">SAG 2043</strain>
    </source>
</reference>
<keyword evidence="4" id="KW-1185">Reference proteome</keyword>